<dbReference type="InterPro" id="IPR007404">
    <property type="entry name" value="YdjM-like"/>
</dbReference>
<reference evidence="2 3" key="1">
    <citation type="submission" date="2018-01" db="EMBL/GenBank/DDBJ databases">
        <title>Complete genome sequence of Flavivirga eckloniae ECD14 isolated from seaweed Ecklonia cava.</title>
        <authorList>
            <person name="Lee J.H."/>
            <person name="Baik K.S."/>
            <person name="Seong C.N."/>
        </authorList>
    </citation>
    <scope>NUCLEOTIDE SEQUENCE [LARGE SCALE GENOMIC DNA]</scope>
    <source>
        <strain evidence="2 3">ECD14</strain>
    </source>
</reference>
<dbReference type="PANTHER" id="PTHR35531">
    <property type="entry name" value="INNER MEMBRANE PROTEIN YBCI-RELATED"/>
    <property type="match status" value="1"/>
</dbReference>
<feature type="transmembrane region" description="Helical" evidence="1">
    <location>
        <begin position="84"/>
        <end position="113"/>
    </location>
</feature>
<gene>
    <name evidence="2" type="ORF">C1H87_15975</name>
</gene>
<keyword evidence="1" id="KW-0812">Transmembrane</keyword>
<evidence type="ECO:0000313" key="3">
    <source>
        <dbReference type="Proteomes" id="UP000235826"/>
    </source>
</evidence>
<feature type="transmembrane region" description="Helical" evidence="1">
    <location>
        <begin position="152"/>
        <end position="170"/>
    </location>
</feature>
<dbReference type="KEGG" id="fek:C1H87_15975"/>
<dbReference type="RefSeq" id="WP_102756775.1">
    <property type="nucleotide sequence ID" value="NZ_CP025791.1"/>
</dbReference>
<evidence type="ECO:0000313" key="2">
    <source>
        <dbReference type="EMBL" id="AUP80123.1"/>
    </source>
</evidence>
<dbReference type="GO" id="GO:0016787">
    <property type="term" value="F:hydrolase activity"/>
    <property type="evidence" value="ECO:0007669"/>
    <property type="project" value="UniProtKB-KW"/>
</dbReference>
<dbReference type="OrthoDB" id="9794683at2"/>
<dbReference type="Proteomes" id="UP000235826">
    <property type="component" value="Chromosome"/>
</dbReference>
<dbReference type="EMBL" id="CP025791">
    <property type="protein sequence ID" value="AUP80123.1"/>
    <property type="molecule type" value="Genomic_DNA"/>
</dbReference>
<keyword evidence="2" id="KW-0378">Hydrolase</keyword>
<name>A0A2K9PSS5_9FLAO</name>
<feature type="transmembrane region" description="Helical" evidence="1">
    <location>
        <begin position="58"/>
        <end position="77"/>
    </location>
</feature>
<dbReference type="AlphaFoldDB" id="A0A2K9PSS5"/>
<feature type="transmembrane region" description="Helical" evidence="1">
    <location>
        <begin position="25"/>
        <end position="46"/>
    </location>
</feature>
<protein>
    <submittedName>
        <fullName evidence="2">Metal-dependent hydrolase</fullName>
    </submittedName>
</protein>
<dbReference type="Pfam" id="PF04307">
    <property type="entry name" value="YdjM"/>
    <property type="match status" value="1"/>
</dbReference>
<accession>A0A2K9PSS5</accession>
<evidence type="ECO:0000256" key="1">
    <source>
        <dbReference type="SAM" id="Phobius"/>
    </source>
</evidence>
<proteinExistence type="predicted"/>
<organism evidence="2 3">
    <name type="scientific">Flavivirga eckloniae</name>
    <dbReference type="NCBI Taxonomy" id="1803846"/>
    <lineage>
        <taxon>Bacteria</taxon>
        <taxon>Pseudomonadati</taxon>
        <taxon>Bacteroidota</taxon>
        <taxon>Flavobacteriia</taxon>
        <taxon>Flavobacteriales</taxon>
        <taxon>Flavobacteriaceae</taxon>
        <taxon>Flavivirga</taxon>
    </lineage>
</organism>
<keyword evidence="1" id="KW-1133">Transmembrane helix</keyword>
<sequence>MASVFGHSVVGFTLAKIIDEHNSKWLIALAILSTILPDLDVVGFKMGIPYSHPLGHRGFTHSILFSMVWAFVLMITLGRKHKLIWFCVIFLSTLSHGILDAMTSGGMGVGFFIPFNNDRFFFPFRSIQVSPIGVKEFFTEWGVKVLFSEFKYVYIPSFFILVVRFLIYRLKGVFYDKN</sequence>
<keyword evidence="3" id="KW-1185">Reference proteome</keyword>
<dbReference type="PANTHER" id="PTHR35531:SF1">
    <property type="entry name" value="INNER MEMBRANE PROTEIN YBCI-RELATED"/>
    <property type="match status" value="1"/>
</dbReference>
<keyword evidence="1" id="KW-0472">Membrane</keyword>